<dbReference type="Gene3D" id="2.40.160.200">
    <property type="entry name" value="LURP1-related"/>
    <property type="match status" value="1"/>
</dbReference>
<dbReference type="InterPro" id="IPR025659">
    <property type="entry name" value="Tubby-like_C"/>
</dbReference>
<dbReference type="AlphaFoldDB" id="A0A022RDP2"/>
<protein>
    <submittedName>
        <fullName evidence="2">Uncharacterized protein</fullName>
    </submittedName>
</protein>
<dbReference type="eggNOG" id="ENOG502RYHC">
    <property type="taxonomic scope" value="Eukaryota"/>
</dbReference>
<evidence type="ECO:0000313" key="3">
    <source>
        <dbReference type="Proteomes" id="UP000030748"/>
    </source>
</evidence>
<dbReference type="InterPro" id="IPR038595">
    <property type="entry name" value="LOR_sf"/>
</dbReference>
<name>A0A022RDP2_ERYGU</name>
<dbReference type="Proteomes" id="UP000030748">
    <property type="component" value="Unassembled WGS sequence"/>
</dbReference>
<gene>
    <name evidence="2" type="ORF">MIMGU_mgv1a019180mg</name>
</gene>
<dbReference type="InterPro" id="IPR007612">
    <property type="entry name" value="LOR"/>
</dbReference>
<organism evidence="2 3">
    <name type="scientific">Erythranthe guttata</name>
    <name type="common">Yellow monkey flower</name>
    <name type="synonym">Mimulus guttatus</name>
    <dbReference type="NCBI Taxonomy" id="4155"/>
    <lineage>
        <taxon>Eukaryota</taxon>
        <taxon>Viridiplantae</taxon>
        <taxon>Streptophyta</taxon>
        <taxon>Embryophyta</taxon>
        <taxon>Tracheophyta</taxon>
        <taxon>Spermatophyta</taxon>
        <taxon>Magnoliopsida</taxon>
        <taxon>eudicotyledons</taxon>
        <taxon>Gunneridae</taxon>
        <taxon>Pentapetalae</taxon>
        <taxon>asterids</taxon>
        <taxon>lamiids</taxon>
        <taxon>Lamiales</taxon>
        <taxon>Phrymaceae</taxon>
        <taxon>Erythranthe</taxon>
    </lineage>
</organism>
<dbReference type="SUPFAM" id="SSF54518">
    <property type="entry name" value="Tubby C-terminal domain-like"/>
    <property type="match status" value="1"/>
</dbReference>
<evidence type="ECO:0000256" key="1">
    <source>
        <dbReference type="ARBA" id="ARBA00005437"/>
    </source>
</evidence>
<evidence type="ECO:0000313" key="2">
    <source>
        <dbReference type="EMBL" id="EYU38361.1"/>
    </source>
</evidence>
<dbReference type="Pfam" id="PF04525">
    <property type="entry name" value="LOR"/>
    <property type="match status" value="1"/>
</dbReference>
<keyword evidence="3" id="KW-1185">Reference proteome</keyword>
<comment type="similarity">
    <text evidence="1">Belongs to the LOR family.</text>
</comment>
<reference evidence="2 3" key="1">
    <citation type="journal article" date="2013" name="Proc. Natl. Acad. Sci. U.S.A.">
        <title>Fine-scale variation in meiotic recombination in Mimulus inferred from population shotgun sequencing.</title>
        <authorList>
            <person name="Hellsten U."/>
            <person name="Wright K.M."/>
            <person name="Jenkins J."/>
            <person name="Shu S."/>
            <person name="Yuan Y."/>
            <person name="Wessler S.R."/>
            <person name="Schmutz J."/>
            <person name="Willis J.H."/>
            <person name="Rokhsar D.S."/>
        </authorList>
    </citation>
    <scope>NUCLEOTIDE SEQUENCE [LARGE SCALE GENOMIC DNA]</scope>
    <source>
        <strain evidence="3">cv. DUN x IM62</strain>
    </source>
</reference>
<accession>A0A022RDP2</accession>
<dbReference type="PANTHER" id="PTHR31087:SF153">
    <property type="entry name" value="PROTEIN LURP-ONE-RELATED 11"/>
    <property type="match status" value="1"/>
</dbReference>
<dbReference type="PhylomeDB" id="A0A022RDP2"/>
<dbReference type="EMBL" id="KI630481">
    <property type="protein sequence ID" value="EYU38361.1"/>
    <property type="molecule type" value="Genomic_DNA"/>
</dbReference>
<dbReference type="STRING" id="4155.A0A022RDP2"/>
<sequence length="205" mass="23492">MARIHPRSPPMIDGRISQYSSSEREIFTVWMKSLVISSNGCTVYSSKGEVVFRVDNYQTRRSSEVLLMGSNGEVLFSIKRKKLLTFGRWEGRKLVNSRFEKEGEWFRVKRKCKLLRRGRITCHVILGCNKTKTSCYKIVGFKGKSTLKIMDRESRVLAQVMQKQSMMGVGVCFGDDVLSLMVEPHVDHSLIMALIIVYGMINNKL</sequence>
<proteinExistence type="inferred from homology"/>
<dbReference type="PANTHER" id="PTHR31087">
    <property type="match status" value="1"/>
</dbReference>